<dbReference type="Proteomes" id="UP000583752">
    <property type="component" value="Unassembled WGS sequence"/>
</dbReference>
<keyword evidence="5 10" id="KW-0812">Transmembrane</keyword>
<dbReference type="InterPro" id="IPR000531">
    <property type="entry name" value="Beta-barrel_TonB"/>
</dbReference>
<evidence type="ECO:0000256" key="7">
    <source>
        <dbReference type="ARBA" id="ARBA00023136"/>
    </source>
</evidence>
<evidence type="ECO:0000256" key="1">
    <source>
        <dbReference type="ARBA" id="ARBA00004571"/>
    </source>
</evidence>
<accession>A0A848HP02</accession>
<evidence type="ECO:0000313" key="15">
    <source>
        <dbReference type="EMBL" id="NML63075.1"/>
    </source>
</evidence>
<evidence type="ECO:0000256" key="8">
    <source>
        <dbReference type="ARBA" id="ARBA00023170"/>
    </source>
</evidence>
<dbReference type="InterPro" id="IPR039426">
    <property type="entry name" value="TonB-dep_rcpt-like"/>
</dbReference>
<dbReference type="GO" id="GO:0015344">
    <property type="term" value="F:siderophore uptake transmembrane transporter activity"/>
    <property type="evidence" value="ECO:0007669"/>
    <property type="project" value="TreeGrafter"/>
</dbReference>
<evidence type="ECO:0000256" key="5">
    <source>
        <dbReference type="ARBA" id="ARBA00022692"/>
    </source>
</evidence>
<dbReference type="AlphaFoldDB" id="A0A848HP02"/>
<keyword evidence="7 10" id="KW-0472">Membrane</keyword>
<feature type="domain" description="TonB-dependent receptor plug" evidence="14">
    <location>
        <begin position="54"/>
        <end position="157"/>
    </location>
</feature>
<keyword evidence="3 10" id="KW-0813">Transport</keyword>
<dbReference type="Gene3D" id="2.170.130.10">
    <property type="entry name" value="TonB-dependent receptor, plug domain"/>
    <property type="match status" value="1"/>
</dbReference>
<keyword evidence="6 11" id="KW-0798">TonB box</keyword>
<proteinExistence type="inferred from homology"/>
<evidence type="ECO:0000256" key="6">
    <source>
        <dbReference type="ARBA" id="ARBA00023077"/>
    </source>
</evidence>
<dbReference type="Pfam" id="PF07715">
    <property type="entry name" value="Plug"/>
    <property type="match status" value="1"/>
</dbReference>
<evidence type="ECO:0000256" key="9">
    <source>
        <dbReference type="ARBA" id="ARBA00023237"/>
    </source>
</evidence>
<dbReference type="PANTHER" id="PTHR30069:SF42">
    <property type="entry name" value="FERRIC AEROBACTIN RECEPTOR"/>
    <property type="match status" value="1"/>
</dbReference>
<evidence type="ECO:0000259" key="14">
    <source>
        <dbReference type="Pfam" id="PF07715"/>
    </source>
</evidence>
<feature type="signal peptide" evidence="12">
    <location>
        <begin position="1"/>
        <end position="24"/>
    </location>
</feature>
<dbReference type="InterPro" id="IPR012910">
    <property type="entry name" value="Plug_dom"/>
</dbReference>
<evidence type="ECO:0000256" key="3">
    <source>
        <dbReference type="ARBA" id="ARBA00022448"/>
    </source>
</evidence>
<evidence type="ECO:0000256" key="12">
    <source>
        <dbReference type="SAM" id="SignalP"/>
    </source>
</evidence>
<evidence type="ECO:0000313" key="16">
    <source>
        <dbReference type="Proteomes" id="UP000583752"/>
    </source>
</evidence>
<comment type="caution">
    <text evidence="15">The sequence shown here is derived from an EMBL/GenBank/DDBJ whole genome shotgun (WGS) entry which is preliminary data.</text>
</comment>
<keyword evidence="16" id="KW-1185">Reference proteome</keyword>
<dbReference type="InterPro" id="IPR036942">
    <property type="entry name" value="Beta-barrel_TonB_sf"/>
</dbReference>
<dbReference type="Gene3D" id="2.40.170.20">
    <property type="entry name" value="TonB-dependent receptor, beta-barrel domain"/>
    <property type="match status" value="1"/>
</dbReference>
<keyword evidence="8 15" id="KW-0675">Receptor</keyword>
<evidence type="ECO:0000256" key="11">
    <source>
        <dbReference type="RuleBase" id="RU003357"/>
    </source>
</evidence>
<evidence type="ECO:0000256" key="4">
    <source>
        <dbReference type="ARBA" id="ARBA00022452"/>
    </source>
</evidence>
<keyword evidence="12" id="KW-0732">Signal</keyword>
<dbReference type="InterPro" id="IPR037066">
    <property type="entry name" value="Plug_dom_sf"/>
</dbReference>
<feature type="chain" id="PRO_5032985231" evidence="12">
    <location>
        <begin position="25"/>
        <end position="714"/>
    </location>
</feature>
<evidence type="ECO:0000256" key="10">
    <source>
        <dbReference type="PROSITE-ProRule" id="PRU01360"/>
    </source>
</evidence>
<comment type="similarity">
    <text evidence="2 10 11">Belongs to the TonB-dependent receptor family.</text>
</comment>
<gene>
    <name evidence="15" type="ORF">HHL21_18715</name>
</gene>
<keyword evidence="4 10" id="KW-1134">Transmembrane beta strand</keyword>
<dbReference type="RefSeq" id="WP_169468660.1">
    <property type="nucleotide sequence ID" value="NZ_JABBGG010000012.1"/>
</dbReference>
<dbReference type="PANTHER" id="PTHR30069">
    <property type="entry name" value="TONB-DEPENDENT OUTER MEMBRANE RECEPTOR"/>
    <property type="match status" value="1"/>
</dbReference>
<evidence type="ECO:0000259" key="13">
    <source>
        <dbReference type="Pfam" id="PF00593"/>
    </source>
</evidence>
<protein>
    <submittedName>
        <fullName evidence="15">TonB-dependent receptor</fullName>
    </submittedName>
</protein>
<organism evidence="15 16">
    <name type="scientific">Massilia polaris</name>
    <dbReference type="NCBI Taxonomy" id="2728846"/>
    <lineage>
        <taxon>Bacteria</taxon>
        <taxon>Pseudomonadati</taxon>
        <taxon>Pseudomonadota</taxon>
        <taxon>Betaproteobacteria</taxon>
        <taxon>Burkholderiales</taxon>
        <taxon>Oxalobacteraceae</taxon>
        <taxon>Telluria group</taxon>
        <taxon>Massilia</taxon>
    </lineage>
</organism>
<feature type="domain" description="TonB-dependent receptor-like beta-barrel" evidence="13">
    <location>
        <begin position="265"/>
        <end position="680"/>
    </location>
</feature>
<dbReference type="PROSITE" id="PS52016">
    <property type="entry name" value="TONB_DEPENDENT_REC_3"/>
    <property type="match status" value="1"/>
</dbReference>
<evidence type="ECO:0000256" key="2">
    <source>
        <dbReference type="ARBA" id="ARBA00009810"/>
    </source>
</evidence>
<comment type="subcellular location">
    <subcellularLocation>
        <location evidence="1 10">Cell outer membrane</location>
        <topology evidence="1 10">Multi-pass membrane protein</topology>
    </subcellularLocation>
</comment>
<name>A0A848HP02_9BURK</name>
<dbReference type="SUPFAM" id="SSF56935">
    <property type="entry name" value="Porins"/>
    <property type="match status" value="1"/>
</dbReference>
<sequence>MKLTPVAAAIGALILASAAGAASAQQPAAAERAEDVPAERSVIVTGTRTAKAVDKIPGAVNIISAAELATSLALTEDATAILARTVPGYSEPTQAMSNTGETLRGRIALRLFDGIPQTSPLRETNRSGSFTDLGVIGRIEVINGPSASEGVGAAGGIINYISKRPTKMGNEVTITSKASSQFKDDSVGLKLGLEFMHKQEDYDLLLSVAEVDRGIAYDANGRRIGMNASGSLHDTNGRNLFIKGGYNFGHQNQQRIEAQASRFHLVGNGNYVYVEGSRANKITDSAERGRPFEGQTEFNDFRQYALNYTNEGVAGGTVAAQVYRASQAMRFVAEKGGADKQDPLLAPLGTLVDQSEVNSQKKGLRTSWTRPELGGVEGLELRAGLDIVTDQSEQKLALTGRTWVPPMEYSSTAPFAQLSYDLGQFTISGGYRRESGELEVDSYTTTYFNNRVLVEGGKLEYEANLPNIGVVWRLPADWSVYASYGKGFSLPNVGIPLRNVNKPGQSVAGILDLQAVVVDNKEIGANWRGRNGSFGVSVYETYSDFGVSLSVSPVTGDFIMRRQPVEIRGLELSGEYKLTRDLRLNALYSRVEGKTVAVDGGPLIIDMGVANINPNKVGATVTWQHSDALSMNLNARTQMDREINIGRSQYEKTEGYTLFDFGASYKTSRFGELTLGVENLANKSYILTSSQIPGFQNYTAGRGRVVSLSHNIKF</sequence>
<dbReference type="EMBL" id="JABBGG010000012">
    <property type="protein sequence ID" value="NML63075.1"/>
    <property type="molecule type" value="Genomic_DNA"/>
</dbReference>
<dbReference type="GO" id="GO:0044718">
    <property type="term" value="P:siderophore transmembrane transport"/>
    <property type="evidence" value="ECO:0007669"/>
    <property type="project" value="TreeGrafter"/>
</dbReference>
<dbReference type="GO" id="GO:0009279">
    <property type="term" value="C:cell outer membrane"/>
    <property type="evidence" value="ECO:0007669"/>
    <property type="project" value="UniProtKB-SubCell"/>
</dbReference>
<reference evidence="15 16" key="1">
    <citation type="submission" date="2020-04" db="EMBL/GenBank/DDBJ databases">
        <title>Massilia sp. RP-1-19 isolated from soil.</title>
        <authorList>
            <person name="Dahal R.H."/>
        </authorList>
    </citation>
    <scope>NUCLEOTIDE SEQUENCE [LARGE SCALE GENOMIC DNA]</scope>
    <source>
        <strain evidence="15 16">RP-1-19</strain>
    </source>
</reference>
<keyword evidence="9 10" id="KW-0998">Cell outer membrane</keyword>
<dbReference type="Pfam" id="PF00593">
    <property type="entry name" value="TonB_dep_Rec_b-barrel"/>
    <property type="match status" value="1"/>
</dbReference>